<sequence length="284" mass="32836">MGNNVTTTPVQVMKIDDNNKDDKQDGNDIHSINDKNKINDSSYEDYNTEHQNSYLDDYKNDEHFNADWNYNQQYMGYPNEGTTETITNEINPVNNVTEEKLNSVKEYNNERKDVFNEILDQKSSHDTNPMRTTSIARMPNLEKTYSLPVVVKSFDGNKDYIREIDDLESIESDSKLILNDAKSDTEEVIQELNKLDLDLDEKETKYPTSYSNRKRGQSWSNWDNNMLVDLNAESSLSSFSRPASTNDIPALKTKSYTAPETRGQMDYIEFLAKQYASLCFPEKM</sequence>
<organism evidence="3">
    <name type="scientific">Medioppia subpectinata</name>
    <dbReference type="NCBI Taxonomy" id="1979941"/>
    <lineage>
        <taxon>Eukaryota</taxon>
        <taxon>Metazoa</taxon>
        <taxon>Ecdysozoa</taxon>
        <taxon>Arthropoda</taxon>
        <taxon>Chelicerata</taxon>
        <taxon>Arachnida</taxon>
        <taxon>Acari</taxon>
        <taxon>Acariformes</taxon>
        <taxon>Sarcoptiformes</taxon>
        <taxon>Oribatida</taxon>
        <taxon>Brachypylina</taxon>
        <taxon>Oppioidea</taxon>
        <taxon>Oppiidae</taxon>
        <taxon>Medioppia</taxon>
    </lineage>
</organism>
<gene>
    <name evidence="3" type="ORF">OSB1V03_LOCUS10031</name>
</gene>
<evidence type="ECO:0000313" key="3">
    <source>
        <dbReference type="EMBL" id="CAD7629616.1"/>
    </source>
</evidence>
<dbReference type="EMBL" id="CAJPIZ010007081">
    <property type="protein sequence ID" value="CAG2110046.1"/>
    <property type="molecule type" value="Genomic_DNA"/>
</dbReference>
<evidence type="ECO:0000313" key="4">
    <source>
        <dbReference type="Proteomes" id="UP000759131"/>
    </source>
</evidence>
<keyword evidence="4" id="KW-1185">Reference proteome</keyword>
<name>A0A7R9KUP0_9ACAR</name>
<dbReference type="Proteomes" id="UP000759131">
    <property type="component" value="Unassembled WGS sequence"/>
</dbReference>
<dbReference type="EMBL" id="OC861656">
    <property type="protein sequence ID" value="CAD7629616.1"/>
    <property type="molecule type" value="Genomic_DNA"/>
</dbReference>
<reference evidence="3" key="1">
    <citation type="submission" date="2020-11" db="EMBL/GenBank/DDBJ databases">
        <authorList>
            <person name="Tran Van P."/>
        </authorList>
    </citation>
    <scope>NUCLEOTIDE SEQUENCE</scope>
</reference>
<dbReference type="OrthoDB" id="6525789at2759"/>
<accession>A0A7R9KUP0</accession>
<dbReference type="AlphaFoldDB" id="A0A7R9KUP0"/>
<protein>
    <submittedName>
        <fullName evidence="3">Uncharacterized protein</fullName>
    </submittedName>
</protein>
<feature type="coiled-coil region" evidence="1">
    <location>
        <begin position="178"/>
        <end position="205"/>
    </location>
</feature>
<keyword evidence="1" id="KW-0175">Coiled coil</keyword>
<evidence type="ECO:0000256" key="2">
    <source>
        <dbReference type="SAM" id="MobiDB-lite"/>
    </source>
</evidence>
<feature type="compositionally biased region" description="Polar residues" evidence="2">
    <location>
        <begin position="1"/>
        <end position="10"/>
    </location>
</feature>
<feature type="compositionally biased region" description="Basic and acidic residues" evidence="2">
    <location>
        <begin position="14"/>
        <end position="38"/>
    </location>
</feature>
<evidence type="ECO:0000256" key="1">
    <source>
        <dbReference type="SAM" id="Coils"/>
    </source>
</evidence>
<feature type="region of interest" description="Disordered" evidence="2">
    <location>
        <begin position="1"/>
        <end position="43"/>
    </location>
</feature>
<proteinExistence type="predicted"/>